<evidence type="ECO:0000259" key="5">
    <source>
        <dbReference type="PROSITE" id="PS50850"/>
    </source>
</evidence>
<dbReference type="Gene3D" id="1.20.1250.20">
    <property type="entry name" value="MFS general substrate transporter like domains"/>
    <property type="match status" value="2"/>
</dbReference>
<comment type="similarity">
    <text evidence="2">Belongs to the major facilitator superfamily. Monocarboxylate porter (TC 2.A.1.13) family.</text>
</comment>
<dbReference type="Proteomes" id="UP000193467">
    <property type="component" value="Unassembled WGS sequence"/>
</dbReference>
<dbReference type="InterPro" id="IPR050327">
    <property type="entry name" value="Proton-linked_MCT"/>
</dbReference>
<dbReference type="GO" id="GO:0016020">
    <property type="term" value="C:membrane"/>
    <property type="evidence" value="ECO:0007669"/>
    <property type="project" value="UniProtKB-SubCell"/>
</dbReference>
<feature type="transmembrane region" description="Helical" evidence="4">
    <location>
        <begin position="235"/>
        <end position="257"/>
    </location>
</feature>
<comment type="subcellular location">
    <subcellularLocation>
        <location evidence="1">Membrane</location>
        <topology evidence="1">Multi-pass membrane protein</topology>
    </subcellularLocation>
</comment>
<feature type="region of interest" description="Disordered" evidence="3">
    <location>
        <begin position="1"/>
        <end position="20"/>
    </location>
</feature>
<feature type="transmembrane region" description="Helical" evidence="4">
    <location>
        <begin position="145"/>
        <end position="166"/>
    </location>
</feature>
<dbReference type="AlphaFoldDB" id="A0A1Y2DB00"/>
<keyword evidence="4" id="KW-0472">Membrane</keyword>
<dbReference type="InterPro" id="IPR036259">
    <property type="entry name" value="MFS_trans_sf"/>
</dbReference>
<protein>
    <submittedName>
        <fullName evidence="6">Major facilitator superfamily domain-containing protein</fullName>
    </submittedName>
</protein>
<dbReference type="PANTHER" id="PTHR11360">
    <property type="entry name" value="MONOCARBOXYLATE TRANSPORTER"/>
    <property type="match status" value="1"/>
</dbReference>
<dbReference type="PANTHER" id="PTHR11360:SF284">
    <property type="entry name" value="EG:103B4.3 PROTEIN-RELATED"/>
    <property type="match status" value="1"/>
</dbReference>
<dbReference type="GO" id="GO:0022857">
    <property type="term" value="F:transmembrane transporter activity"/>
    <property type="evidence" value="ECO:0007669"/>
    <property type="project" value="InterPro"/>
</dbReference>
<reference evidence="6 7" key="1">
    <citation type="submission" date="2016-07" db="EMBL/GenBank/DDBJ databases">
        <title>Pervasive Adenine N6-methylation of Active Genes in Fungi.</title>
        <authorList>
            <consortium name="DOE Joint Genome Institute"/>
            <person name="Mondo S.J."/>
            <person name="Dannebaum R.O."/>
            <person name="Kuo R.C."/>
            <person name="Labutti K."/>
            <person name="Haridas S."/>
            <person name="Kuo A."/>
            <person name="Salamov A."/>
            <person name="Ahrendt S.R."/>
            <person name="Lipzen A."/>
            <person name="Sullivan W."/>
            <person name="Andreopoulos W.B."/>
            <person name="Clum A."/>
            <person name="Lindquist E."/>
            <person name="Daum C."/>
            <person name="Ramamoorthy G.K."/>
            <person name="Gryganskyi A."/>
            <person name="Culley D."/>
            <person name="Magnuson J.K."/>
            <person name="James T.Y."/>
            <person name="O'Malley M.A."/>
            <person name="Stajich J.E."/>
            <person name="Spatafora J.W."/>
            <person name="Visel A."/>
            <person name="Grigoriev I.V."/>
        </authorList>
    </citation>
    <scope>NUCLEOTIDE SEQUENCE [LARGE SCALE GENOMIC DNA]</scope>
    <source>
        <strain evidence="6 7">62-1032</strain>
    </source>
</reference>
<evidence type="ECO:0000256" key="1">
    <source>
        <dbReference type="ARBA" id="ARBA00004141"/>
    </source>
</evidence>
<feature type="transmembrane region" description="Helical" evidence="4">
    <location>
        <begin position="178"/>
        <end position="196"/>
    </location>
</feature>
<gene>
    <name evidence="6" type="ORF">BCR35DRAFT_315936</name>
</gene>
<comment type="caution">
    <text evidence="6">The sequence shown here is derived from an EMBL/GenBank/DDBJ whole genome shotgun (WGS) entry which is preliminary data.</text>
</comment>
<keyword evidence="4" id="KW-0812">Transmembrane</keyword>
<evidence type="ECO:0000256" key="2">
    <source>
        <dbReference type="ARBA" id="ARBA00006727"/>
    </source>
</evidence>
<dbReference type="Pfam" id="PF07690">
    <property type="entry name" value="MFS_1"/>
    <property type="match status" value="1"/>
</dbReference>
<feature type="transmembrane region" description="Helical" evidence="4">
    <location>
        <begin position="383"/>
        <end position="404"/>
    </location>
</feature>
<keyword evidence="4" id="KW-1133">Transmembrane helix</keyword>
<feature type="transmembrane region" description="Helical" evidence="4">
    <location>
        <begin position="310"/>
        <end position="336"/>
    </location>
</feature>
<dbReference type="InParanoid" id="A0A1Y2DB00"/>
<name>A0A1Y2DB00_9BASI</name>
<feature type="transmembrane region" description="Helical" evidence="4">
    <location>
        <begin position="356"/>
        <end position="376"/>
    </location>
</feature>
<evidence type="ECO:0000256" key="4">
    <source>
        <dbReference type="SAM" id="Phobius"/>
    </source>
</evidence>
<feature type="transmembrane region" description="Helical" evidence="4">
    <location>
        <begin position="108"/>
        <end position="125"/>
    </location>
</feature>
<feature type="domain" description="Major facilitator superfamily (MFS) profile" evidence="5">
    <location>
        <begin position="107"/>
        <end position="502"/>
    </location>
</feature>
<dbReference type="EMBL" id="MCGR01000086">
    <property type="protein sequence ID" value="ORY56451.1"/>
    <property type="molecule type" value="Genomic_DNA"/>
</dbReference>
<keyword evidence="7" id="KW-1185">Reference proteome</keyword>
<dbReference type="OrthoDB" id="2213137at2759"/>
<evidence type="ECO:0000313" key="6">
    <source>
        <dbReference type="EMBL" id="ORY56451.1"/>
    </source>
</evidence>
<feature type="transmembrane region" description="Helical" evidence="4">
    <location>
        <begin position="410"/>
        <end position="432"/>
    </location>
</feature>
<evidence type="ECO:0000313" key="7">
    <source>
        <dbReference type="Proteomes" id="UP000193467"/>
    </source>
</evidence>
<feature type="transmembrane region" description="Helical" evidence="4">
    <location>
        <begin position="269"/>
        <end position="289"/>
    </location>
</feature>
<organism evidence="6 7">
    <name type="scientific">Leucosporidium creatinivorum</name>
    <dbReference type="NCBI Taxonomy" id="106004"/>
    <lineage>
        <taxon>Eukaryota</taxon>
        <taxon>Fungi</taxon>
        <taxon>Dikarya</taxon>
        <taxon>Basidiomycota</taxon>
        <taxon>Pucciniomycotina</taxon>
        <taxon>Microbotryomycetes</taxon>
        <taxon>Leucosporidiales</taxon>
        <taxon>Leucosporidium</taxon>
    </lineage>
</organism>
<proteinExistence type="inferred from homology"/>
<sequence>MANDTRCTPPRFDVSGSTAPSLAATDTTLCGDSISPASPARLQGGSELAKICSSRLGTAEAMLAGSGRDELERCSADRVEEEKEGTKEERSIGAGPALAWEYPEGGRGWWVVLGCFIFACSQMGYGLTWGVLVQDLVKQHPNQPIANLNLCVGATNFCMNASSFIGGRLGDRFGYKRMIAIGSACTFIILIISAFASHSLPALFIFQGALLGLSQGCSMPLILSFPAQWFSKKRGMATGLAASGSGIGGGIASLIMRALLPKIGYRNTMLVYAGLNGVSWSIAWFLLKVRLPPLAAGERRVPKNWLPRGIWGSSTWWSWILTVTVGIFGYLTPYYFLTAYTTFKCPQLDPTSITPAVPLIISNFTSGMGRILAGFLADRLGPINTLFLSFFLGGLLQLVFWPYATTFGSIAAFGALEGLTGSWFMSLIPVAAAQLFGLEGLATIVGFTVLANSPGQMLGATISGLVLETGGGSNYAGVAYYAGSAMCAGAAILLWARFKNEKRIFARV</sequence>
<evidence type="ECO:0000256" key="3">
    <source>
        <dbReference type="SAM" id="MobiDB-lite"/>
    </source>
</evidence>
<feature type="transmembrane region" description="Helical" evidence="4">
    <location>
        <begin position="202"/>
        <end position="223"/>
    </location>
</feature>
<feature type="transmembrane region" description="Helical" evidence="4">
    <location>
        <begin position="444"/>
        <end position="466"/>
    </location>
</feature>
<dbReference type="InterPro" id="IPR011701">
    <property type="entry name" value="MFS"/>
</dbReference>
<dbReference type="SUPFAM" id="SSF103473">
    <property type="entry name" value="MFS general substrate transporter"/>
    <property type="match status" value="1"/>
</dbReference>
<feature type="transmembrane region" description="Helical" evidence="4">
    <location>
        <begin position="478"/>
        <end position="498"/>
    </location>
</feature>
<dbReference type="InterPro" id="IPR020846">
    <property type="entry name" value="MFS_dom"/>
</dbReference>
<dbReference type="PROSITE" id="PS50850">
    <property type="entry name" value="MFS"/>
    <property type="match status" value="1"/>
</dbReference>
<accession>A0A1Y2DB00</accession>